<protein>
    <submittedName>
        <fullName evidence="1">Uncharacterized protein</fullName>
    </submittedName>
</protein>
<dbReference type="Proteomes" id="UP001501585">
    <property type="component" value="Unassembled WGS sequence"/>
</dbReference>
<keyword evidence="2" id="KW-1185">Reference proteome</keyword>
<proteinExistence type="predicted"/>
<dbReference type="EMBL" id="BAAAPC010000003">
    <property type="protein sequence ID" value="GAA1986317.1"/>
    <property type="molecule type" value="Genomic_DNA"/>
</dbReference>
<organism evidence="1 2">
    <name type="scientific">Nocardiopsis rhodophaea</name>
    <dbReference type="NCBI Taxonomy" id="280238"/>
    <lineage>
        <taxon>Bacteria</taxon>
        <taxon>Bacillati</taxon>
        <taxon>Actinomycetota</taxon>
        <taxon>Actinomycetes</taxon>
        <taxon>Streptosporangiales</taxon>
        <taxon>Nocardiopsidaceae</taxon>
        <taxon>Nocardiopsis</taxon>
    </lineage>
</organism>
<dbReference type="Pfam" id="PF22742">
    <property type="entry name" value="PspAB"/>
    <property type="match status" value="1"/>
</dbReference>
<comment type="caution">
    <text evidence="1">The sequence shown here is derived from an EMBL/GenBank/DDBJ whole genome shotgun (WGS) entry which is preliminary data.</text>
</comment>
<gene>
    <name evidence="1" type="ORF">GCM10009799_09750</name>
</gene>
<reference evidence="1 2" key="1">
    <citation type="journal article" date="2019" name="Int. J. Syst. Evol. Microbiol.">
        <title>The Global Catalogue of Microorganisms (GCM) 10K type strain sequencing project: providing services to taxonomists for standard genome sequencing and annotation.</title>
        <authorList>
            <consortium name="The Broad Institute Genomics Platform"/>
            <consortium name="The Broad Institute Genome Sequencing Center for Infectious Disease"/>
            <person name="Wu L."/>
            <person name="Ma J."/>
        </authorList>
    </citation>
    <scope>NUCLEOTIDE SEQUENCE [LARGE SCALE GENOMIC DNA]</scope>
    <source>
        <strain evidence="1 2">JCM 15313</strain>
    </source>
</reference>
<evidence type="ECO:0000313" key="1">
    <source>
        <dbReference type="EMBL" id="GAA1986317.1"/>
    </source>
</evidence>
<dbReference type="RefSeq" id="WP_344107205.1">
    <property type="nucleotide sequence ID" value="NZ_BAAAPC010000003.1"/>
</dbReference>
<sequence>MSFLRALLGRSKPVQPNLDQLFGLPSAAVTLQAAAGFQPTGTGSVAFRAAEGQAFATLERDVTDLLNADNGPAVEPVTDNYGYTWLVLRADASAAGASDISGLVTDIHAVNSSLENAGFGPSLLCSLVTFADDKGRKVALVYLYKRGTFYPFAPAGGQRRDNALELQIEAAVGNDLAVEKDKSRWFPVYGAPGL</sequence>
<evidence type="ECO:0000313" key="2">
    <source>
        <dbReference type="Proteomes" id="UP001501585"/>
    </source>
</evidence>
<dbReference type="InterPro" id="IPR054383">
    <property type="entry name" value="PspAB-like"/>
</dbReference>
<name>A0ABN2SGG4_9ACTN</name>
<accession>A0ABN2SGG4</accession>